<dbReference type="PROSITE" id="PS50056">
    <property type="entry name" value="TYR_PHOSPHATASE_2"/>
    <property type="match status" value="1"/>
</dbReference>
<dbReference type="Pfam" id="PF13350">
    <property type="entry name" value="Y_phosphatase3"/>
    <property type="match status" value="1"/>
</dbReference>
<reference evidence="2" key="1">
    <citation type="submission" date="2023-06" db="EMBL/GenBank/DDBJ databases">
        <title>Genome-scale phylogeny and comparative genomics of the fungal order Sordariales.</title>
        <authorList>
            <consortium name="Lawrence Berkeley National Laboratory"/>
            <person name="Hensen N."/>
            <person name="Bonometti L."/>
            <person name="Westerberg I."/>
            <person name="Brannstrom I.O."/>
            <person name="Guillou S."/>
            <person name="Cros-Aarteil S."/>
            <person name="Calhoun S."/>
            <person name="Haridas S."/>
            <person name="Kuo A."/>
            <person name="Mondo S."/>
            <person name="Pangilinan J."/>
            <person name="Riley R."/>
            <person name="Labutti K."/>
            <person name="Andreopoulos B."/>
            <person name="Lipzen A."/>
            <person name="Chen C."/>
            <person name="Yanf M."/>
            <person name="Daum C."/>
            <person name="Ng V."/>
            <person name="Clum A."/>
            <person name="Steindorff A."/>
            <person name="Ohm R."/>
            <person name="Martin F."/>
            <person name="Silar P."/>
            <person name="Natvig D."/>
            <person name="Lalanne C."/>
            <person name="Gautier V."/>
            <person name="Ament-Velasquez S.L."/>
            <person name="Kruys A."/>
            <person name="Hutchinson M.I."/>
            <person name="Powell A.J."/>
            <person name="Barry K."/>
            <person name="Miller A.N."/>
            <person name="Grigoriev I.V."/>
            <person name="Debuchy R."/>
            <person name="Gladieux P."/>
            <person name="Thoren M.H."/>
            <person name="Johannesson H."/>
        </authorList>
    </citation>
    <scope>NUCLEOTIDE SEQUENCE</scope>
    <source>
        <strain evidence="2">8032-3</strain>
    </source>
</reference>
<gene>
    <name evidence="2" type="ORF">QBC33DRAFT_234788</name>
</gene>
<dbReference type="PANTHER" id="PTHR31126:SF73">
    <property type="entry name" value="TYROSINE SPECIFIC PROTEIN PHOSPHATASES DOMAIN-CONTAINING PROTEIN"/>
    <property type="match status" value="1"/>
</dbReference>
<evidence type="ECO:0000313" key="2">
    <source>
        <dbReference type="EMBL" id="KAK1771166.1"/>
    </source>
</evidence>
<dbReference type="GeneID" id="85306052"/>
<accession>A0AAJ0C716</accession>
<dbReference type="InterPro" id="IPR000387">
    <property type="entry name" value="Tyr_Pase_dom"/>
</dbReference>
<evidence type="ECO:0000313" key="3">
    <source>
        <dbReference type="Proteomes" id="UP001244011"/>
    </source>
</evidence>
<dbReference type="PROSITE" id="PS00383">
    <property type="entry name" value="TYR_PHOSPHATASE_1"/>
    <property type="match status" value="1"/>
</dbReference>
<dbReference type="PANTHER" id="PTHR31126">
    <property type="entry name" value="TYROSINE-PROTEIN PHOSPHATASE"/>
    <property type="match status" value="1"/>
</dbReference>
<dbReference type="Gene3D" id="3.90.190.10">
    <property type="entry name" value="Protein tyrosine phosphatase superfamily"/>
    <property type="match status" value="1"/>
</dbReference>
<dbReference type="Proteomes" id="UP001244011">
    <property type="component" value="Unassembled WGS sequence"/>
</dbReference>
<organism evidence="2 3">
    <name type="scientific">Phialemonium atrogriseum</name>
    <dbReference type="NCBI Taxonomy" id="1093897"/>
    <lineage>
        <taxon>Eukaryota</taxon>
        <taxon>Fungi</taxon>
        <taxon>Dikarya</taxon>
        <taxon>Ascomycota</taxon>
        <taxon>Pezizomycotina</taxon>
        <taxon>Sordariomycetes</taxon>
        <taxon>Sordariomycetidae</taxon>
        <taxon>Cephalothecales</taxon>
        <taxon>Cephalothecaceae</taxon>
        <taxon>Phialemonium</taxon>
    </lineage>
</organism>
<dbReference type="InterPro" id="IPR016130">
    <property type="entry name" value="Tyr_Pase_AS"/>
</dbReference>
<keyword evidence="3" id="KW-1185">Reference proteome</keyword>
<dbReference type="InterPro" id="IPR026893">
    <property type="entry name" value="Tyr/Ser_Pase_IphP-type"/>
</dbReference>
<comment type="caution">
    <text evidence="2">The sequence shown here is derived from an EMBL/GenBank/DDBJ whole genome shotgun (WGS) entry which is preliminary data.</text>
</comment>
<dbReference type="GO" id="GO:0004721">
    <property type="term" value="F:phosphoprotein phosphatase activity"/>
    <property type="evidence" value="ECO:0007669"/>
    <property type="project" value="InterPro"/>
</dbReference>
<proteinExistence type="predicted"/>
<dbReference type="RefSeq" id="XP_060287379.1">
    <property type="nucleotide sequence ID" value="XM_060422865.1"/>
</dbReference>
<dbReference type="EMBL" id="MU838999">
    <property type="protein sequence ID" value="KAK1771166.1"/>
    <property type="molecule type" value="Genomic_DNA"/>
</dbReference>
<dbReference type="SUPFAM" id="SSF52799">
    <property type="entry name" value="(Phosphotyrosine protein) phosphatases II"/>
    <property type="match status" value="1"/>
</dbReference>
<dbReference type="AlphaFoldDB" id="A0AAJ0C716"/>
<sequence length="281" mass="30606">MSAAHLRAIAEIDVTQPLPADQLKSTLVNPPFIYVPGTFNTRDLGLVPSSSGTSNFRKGYAYRSGALVGLAADGQALLAGKLGVKKIFDLRSVREHAQGPDPVIDGIQNVWRETTEKDAVVELADFIEGHGEKGYVKIYLDVLKIYQPSFKDVLEHVRDNPQEPFLFHCTAGRDRSGVLAGMLLALAGVDADTVSLDFMLSRVGTEPAREQLLAFARKGSGAETDDAPGFYNLCNLRTACWNAFLDAVDREYGGFDGYVTKTLGFTHQDLAIIKKNLAMPN</sequence>
<feature type="domain" description="Tyrosine specific protein phosphatases" evidence="1">
    <location>
        <begin position="151"/>
        <end position="213"/>
    </location>
</feature>
<dbReference type="InterPro" id="IPR029021">
    <property type="entry name" value="Prot-tyrosine_phosphatase-like"/>
</dbReference>
<name>A0AAJ0C716_9PEZI</name>
<protein>
    <submittedName>
        <fullName evidence="2">Protein-tyrosine phosphatase-like protein</fullName>
    </submittedName>
</protein>
<evidence type="ECO:0000259" key="1">
    <source>
        <dbReference type="PROSITE" id="PS50056"/>
    </source>
</evidence>